<dbReference type="InterPro" id="IPR000210">
    <property type="entry name" value="BTB/POZ_dom"/>
</dbReference>
<protein>
    <submittedName>
        <fullName evidence="2">BTB domain-containing protein</fullName>
    </submittedName>
</protein>
<dbReference type="Gene3D" id="3.30.710.10">
    <property type="entry name" value="Potassium Channel Kv1.1, Chain A"/>
    <property type="match status" value="1"/>
</dbReference>
<comment type="caution">
    <text evidence="2">The sequence shown here is derived from an EMBL/GenBank/DDBJ whole genome shotgun (WGS) entry which is preliminary data.</text>
</comment>
<name>A0A8H6YJF7_9AGAR</name>
<reference evidence="2" key="1">
    <citation type="submission" date="2020-05" db="EMBL/GenBank/DDBJ databases">
        <title>Mycena genomes resolve the evolution of fungal bioluminescence.</title>
        <authorList>
            <person name="Tsai I.J."/>
        </authorList>
    </citation>
    <scope>NUCLEOTIDE SEQUENCE</scope>
    <source>
        <strain evidence="2">160909Yilan</strain>
    </source>
</reference>
<dbReference type="PROSITE" id="PS50097">
    <property type="entry name" value="BTB"/>
    <property type="match status" value="1"/>
</dbReference>
<organism evidence="2 3">
    <name type="scientific">Mycena sanguinolenta</name>
    <dbReference type="NCBI Taxonomy" id="230812"/>
    <lineage>
        <taxon>Eukaryota</taxon>
        <taxon>Fungi</taxon>
        <taxon>Dikarya</taxon>
        <taxon>Basidiomycota</taxon>
        <taxon>Agaricomycotina</taxon>
        <taxon>Agaricomycetes</taxon>
        <taxon>Agaricomycetidae</taxon>
        <taxon>Agaricales</taxon>
        <taxon>Marasmiineae</taxon>
        <taxon>Mycenaceae</taxon>
        <taxon>Mycena</taxon>
    </lineage>
</organism>
<dbReference type="OrthoDB" id="3893071at2759"/>
<gene>
    <name evidence="2" type="ORF">MSAN_01243700</name>
</gene>
<dbReference type="Proteomes" id="UP000623467">
    <property type="component" value="Unassembled WGS sequence"/>
</dbReference>
<dbReference type="EMBL" id="JACAZH010000009">
    <property type="protein sequence ID" value="KAF7359030.1"/>
    <property type="molecule type" value="Genomic_DNA"/>
</dbReference>
<evidence type="ECO:0000259" key="1">
    <source>
        <dbReference type="PROSITE" id="PS50097"/>
    </source>
</evidence>
<proteinExistence type="predicted"/>
<evidence type="ECO:0000313" key="2">
    <source>
        <dbReference type="EMBL" id="KAF7359030.1"/>
    </source>
</evidence>
<keyword evidence="3" id="KW-1185">Reference proteome</keyword>
<dbReference type="AlphaFoldDB" id="A0A8H6YJF7"/>
<evidence type="ECO:0000313" key="3">
    <source>
        <dbReference type="Proteomes" id="UP000623467"/>
    </source>
</evidence>
<sequence>MEVDSRPTELRRVQELWFEDGSLVIQAGNSQYRVYRGILAMYSPVFQDMLSLPQPLDSDLVDNCPLVRLTDAEEEVTSFLKAIFHPTSFPSFPAQTRLCTILGCLRLSHKYEVDHLRRRALIHLSSVYRTKLSKAEVVFRNESKERLPSKTRSWKWTVQDPRSGTAILLVIQVAREVNAPWILPHAFYDLATCYYPHCELARDAHIDDIALYLSPPDQRSFAHGHCQQVISSAANILRFLSHPLKIDGCTSLYECLSLRVLATERNRQNLQINAAMPLELWGSDQWKWLDGLCRSCLVVLKKTHADAREAFWDSLPELYGLPSWEELEKMKADAIGDNLFC</sequence>
<accession>A0A8H6YJF7</accession>
<feature type="domain" description="BTB" evidence="1">
    <location>
        <begin position="19"/>
        <end position="51"/>
    </location>
</feature>
<dbReference type="InterPro" id="IPR011333">
    <property type="entry name" value="SKP1/BTB/POZ_sf"/>
</dbReference>